<dbReference type="Proteomes" id="UP000598820">
    <property type="component" value="Unassembled WGS sequence"/>
</dbReference>
<dbReference type="Pfam" id="PF13558">
    <property type="entry name" value="SbcC_Walker_B"/>
    <property type="match status" value="1"/>
</dbReference>
<accession>A0A926XZ98</accession>
<evidence type="ECO:0000313" key="3">
    <source>
        <dbReference type="EMBL" id="MBD2703567.1"/>
    </source>
</evidence>
<dbReference type="RefSeq" id="WP_190889417.1">
    <property type="nucleotide sequence ID" value="NZ_JACWZY010000023.1"/>
</dbReference>
<feature type="coiled-coil region" evidence="1">
    <location>
        <begin position="538"/>
        <end position="582"/>
    </location>
</feature>
<dbReference type="PANTHER" id="PTHR32114:SF2">
    <property type="entry name" value="ABC TRANSPORTER ABCH.3"/>
    <property type="match status" value="1"/>
</dbReference>
<evidence type="ECO:0000256" key="1">
    <source>
        <dbReference type="SAM" id="Coils"/>
    </source>
</evidence>
<reference evidence="3" key="1">
    <citation type="submission" date="2020-09" db="EMBL/GenBank/DDBJ databases">
        <authorList>
            <person name="Kim M.K."/>
        </authorList>
    </citation>
    <scope>NUCLEOTIDE SEQUENCE</scope>
    <source>
        <strain evidence="3">BT702</strain>
    </source>
</reference>
<keyword evidence="1" id="KW-0175">Coiled coil</keyword>
<name>A0A926XZ98_9BACT</name>
<feature type="coiled-coil region" evidence="1">
    <location>
        <begin position="707"/>
        <end position="869"/>
    </location>
</feature>
<dbReference type="InterPro" id="IPR038729">
    <property type="entry name" value="Rad50/SbcC_AAA"/>
</dbReference>
<dbReference type="SUPFAM" id="SSF52540">
    <property type="entry name" value="P-loop containing nucleoside triphosphate hydrolases"/>
    <property type="match status" value="1"/>
</dbReference>
<dbReference type="Gene3D" id="3.40.50.300">
    <property type="entry name" value="P-loop containing nucleotide triphosphate hydrolases"/>
    <property type="match status" value="2"/>
</dbReference>
<proteinExistence type="predicted"/>
<feature type="domain" description="Rad50/SbcC-type AAA" evidence="2">
    <location>
        <begin position="5"/>
        <end position="216"/>
    </location>
</feature>
<comment type="caution">
    <text evidence="3">The sequence shown here is derived from an EMBL/GenBank/DDBJ whole genome shotgun (WGS) entry which is preliminary data.</text>
</comment>
<organism evidence="3 4">
    <name type="scientific">Spirosoma profusum</name>
    <dbReference type="NCBI Taxonomy" id="2771354"/>
    <lineage>
        <taxon>Bacteria</taxon>
        <taxon>Pseudomonadati</taxon>
        <taxon>Bacteroidota</taxon>
        <taxon>Cytophagia</taxon>
        <taxon>Cytophagales</taxon>
        <taxon>Cytophagaceae</taxon>
        <taxon>Spirosoma</taxon>
    </lineage>
</organism>
<dbReference type="GO" id="GO:0006302">
    <property type="term" value="P:double-strand break repair"/>
    <property type="evidence" value="ECO:0007669"/>
    <property type="project" value="InterPro"/>
</dbReference>
<dbReference type="EMBL" id="JACWZY010000023">
    <property type="protein sequence ID" value="MBD2703567.1"/>
    <property type="molecule type" value="Genomic_DNA"/>
</dbReference>
<dbReference type="InterPro" id="IPR027417">
    <property type="entry name" value="P-loop_NTPase"/>
</dbReference>
<dbReference type="Pfam" id="PF13476">
    <property type="entry name" value="AAA_23"/>
    <property type="match status" value="1"/>
</dbReference>
<gene>
    <name evidence="3" type="ORF">IC229_23185</name>
</gene>
<keyword evidence="4" id="KW-1185">Reference proteome</keyword>
<dbReference type="AlphaFoldDB" id="A0A926XZ98"/>
<feature type="coiled-coil region" evidence="1">
    <location>
        <begin position="617"/>
        <end position="665"/>
    </location>
</feature>
<evidence type="ECO:0000259" key="2">
    <source>
        <dbReference type="Pfam" id="PF13476"/>
    </source>
</evidence>
<evidence type="ECO:0000313" key="4">
    <source>
        <dbReference type="Proteomes" id="UP000598820"/>
    </source>
</evidence>
<sequence>MIPIKLSIQGLYSYQELQEIDFQRLIGASVFGIFGKVGSGKTSLLEAISFALYGETERLNSRDNRQYNMMNLKSKHLRIDFEFQAGPDQDQYKFIYEAKRHPKKHHEIATGERRMFIRQENDWHPIGTEKEDVGILSKQILGLDYENFKRTIIIPQNQFREFLELSPVERTRMMNQLFKLDQYDLAARAAKLSKVNDDQLAELRGLLSPLANVTPEAIDAAKANLEVIHEQIRSTSGQIAELEPAEQQLLHLQKQHNSLLWAREELTQWLEQEPTFRKIQRDIDQYEQCRLVFQQDFATLDKLQNRRSELAASTKQTQNRLDTITQKLPVLLKAYNTAKDAYENRGLILKQIDELDTVQNIRTVQGSLEQLTRNQLLLEQRSLQQKYQIDQLKADRKNHQSVVDTLAKEESKLEQLYKVQTWFGTYKPLKKQADGLKEQLDQHDTKVALLKQRKDDSLIGFPPEWASLTLKTLPPYIEQELDRLKTIQEQRQSTHQETLLKHELQRYAQNLVDGTPCPLCGSAHHPAKHSNNSNEIDVAKSEELLKNVRQRIDETTTLRLTIKGLEAELRTVLDNGKQLTNERSNVVQQLTTHEDLFVWPEFSVDQEQNVTDAIQQESQSQKQLQDARNAVQECNRQIDDAETSLEQLSDTLTKANTDIAGSKAQLELHVASLQHYKLTDVASWNLSQIDDVREQLDQLFHQTKTDFDEAEKGRSDAEKEQAILQEQIQQLEKQSSSLTDDINIIEKTIAHHLNDNELTREQVEQLLRSNLNVEQEKQRITEYEDKLRSFQKLVADLEVELANQVFDADALTAIQEQLQALRDQKDALNKDLGKAGNIVATLEQQYVDKQAHQKRHDELDLRRQDLKKMDELFRAQGFVNYVSAVYLKNLCESANERFFKLTNNQLKLELDDKNNFLVRDYLNGGEVRSVKTLSGGQTFQAALSLALALSDNIQHLTKAKQNLFFLDEGFGTLDKDSLQTVFKTLKALRSENRVVGIISHVEELQQEVDTYIRAEASENGSRIIGSWEE</sequence>
<protein>
    <submittedName>
        <fullName evidence="3">SMC family ATPase</fullName>
    </submittedName>
</protein>
<dbReference type="PANTHER" id="PTHR32114">
    <property type="entry name" value="ABC TRANSPORTER ABCH.3"/>
    <property type="match status" value="1"/>
</dbReference>
<dbReference type="GO" id="GO:0016887">
    <property type="term" value="F:ATP hydrolysis activity"/>
    <property type="evidence" value="ECO:0007669"/>
    <property type="project" value="InterPro"/>
</dbReference>